<feature type="transmembrane region" description="Helical" evidence="1">
    <location>
        <begin position="113"/>
        <end position="134"/>
    </location>
</feature>
<name>A0A8B8DGD6_CRAVI</name>
<keyword evidence="1" id="KW-1133">Transmembrane helix</keyword>
<dbReference type="Proteomes" id="UP000694844">
    <property type="component" value="Chromosome 1"/>
</dbReference>
<evidence type="ECO:0000256" key="1">
    <source>
        <dbReference type="SAM" id="Phobius"/>
    </source>
</evidence>
<dbReference type="RefSeq" id="XP_022326765.1">
    <property type="nucleotide sequence ID" value="XM_022471057.1"/>
</dbReference>
<keyword evidence="1" id="KW-0812">Transmembrane</keyword>
<reference evidence="3" key="1">
    <citation type="submission" date="2024-06" db="UniProtKB">
        <authorList>
            <consortium name="RefSeq"/>
        </authorList>
    </citation>
    <scope>NUCLEOTIDE SEQUENCE [LARGE SCALE GENOMIC DNA]</scope>
</reference>
<dbReference type="KEGG" id="cvn:111126404"/>
<keyword evidence="3" id="KW-1185">Reference proteome</keyword>
<feature type="signal peptide" evidence="2">
    <location>
        <begin position="1"/>
        <end position="19"/>
    </location>
</feature>
<feature type="chain" id="PRO_5033991056" evidence="2">
    <location>
        <begin position="20"/>
        <end position="181"/>
    </location>
</feature>
<proteinExistence type="predicted"/>
<evidence type="ECO:0000313" key="3">
    <source>
        <dbReference type="Proteomes" id="UP000694844"/>
    </source>
</evidence>
<dbReference type="AlphaFoldDB" id="A0A8B8DGD6"/>
<dbReference type="OrthoDB" id="6213687at2759"/>
<evidence type="ECO:0000256" key="2">
    <source>
        <dbReference type="SAM" id="SignalP"/>
    </source>
</evidence>
<reference evidence="4" key="2">
    <citation type="submission" date="2025-08" db="UniProtKB">
        <authorList>
            <consortium name="RefSeq"/>
        </authorList>
    </citation>
    <scope>IDENTIFICATION</scope>
    <source>
        <tissue evidence="4">Whole sample</tissue>
    </source>
</reference>
<keyword evidence="1" id="KW-0472">Membrane</keyword>
<dbReference type="Gene3D" id="2.170.300.10">
    <property type="entry name" value="Tie2 ligand-binding domain superfamily"/>
    <property type="match status" value="1"/>
</dbReference>
<organism evidence="3 4">
    <name type="scientific">Crassostrea virginica</name>
    <name type="common">Eastern oyster</name>
    <dbReference type="NCBI Taxonomy" id="6565"/>
    <lineage>
        <taxon>Eukaryota</taxon>
        <taxon>Metazoa</taxon>
        <taxon>Spiralia</taxon>
        <taxon>Lophotrochozoa</taxon>
        <taxon>Mollusca</taxon>
        <taxon>Bivalvia</taxon>
        <taxon>Autobranchia</taxon>
        <taxon>Pteriomorphia</taxon>
        <taxon>Ostreida</taxon>
        <taxon>Ostreoidea</taxon>
        <taxon>Ostreidae</taxon>
        <taxon>Crassostrea</taxon>
    </lineage>
</organism>
<evidence type="ECO:0000313" key="4">
    <source>
        <dbReference type="RefSeq" id="XP_022326765.1"/>
    </source>
</evidence>
<sequence>MPLLWSLLIFCSIISVSITDNGNCGTGQQAENSNCCANFHRDPRTKQCLPCIGSFGLNCSSPCPDGYYGSACRQICNCNETQKCNQTIGCIYKGDHNVEESSTPSFAMETKHIFLVVSSFCLLVLFAGYVFYCVRRRRLQSGQHELMYSEVKDVHINESTIATPCKECTSNHSQVQGTIRA</sequence>
<accession>A0A8B8DGD6</accession>
<protein>
    <submittedName>
        <fullName evidence="4">Protein draper-like</fullName>
    </submittedName>
</protein>
<dbReference type="GeneID" id="111126404"/>
<keyword evidence="2" id="KW-0732">Signal</keyword>
<gene>
    <name evidence="4" type="primary">LOC111126404</name>
</gene>